<dbReference type="NCBIfam" id="TIGR00006">
    <property type="entry name" value="16S rRNA (cytosine(1402)-N(4))-methyltransferase RsmH"/>
    <property type="match status" value="1"/>
</dbReference>
<dbReference type="SUPFAM" id="SSF81799">
    <property type="entry name" value="Putative methyltransferase TM0872, insert domain"/>
    <property type="match status" value="1"/>
</dbReference>
<dbReference type="Pfam" id="PF01795">
    <property type="entry name" value="Methyltransf_5"/>
    <property type="match status" value="1"/>
</dbReference>
<keyword evidence="2 6" id="KW-0698">rRNA processing</keyword>
<feature type="binding site" evidence="6">
    <location>
        <position position="103"/>
    </location>
    <ligand>
        <name>S-adenosyl-L-methionine</name>
        <dbReference type="ChEBI" id="CHEBI:59789"/>
    </ligand>
</feature>
<name>A0A1F8C374_9BACT</name>
<sequence>MSEHTSVLLSEAIEALHINKGGKYIDATVGAAGHTAAILKAGGVVLGIDDDPIMLALAKKKLSGETRYRLVPGNFRNLKTIAQGQGFDRVDGILFDLGISTIHYADERGFSFSESASLLDMRLNPQTQAVTAADLVNSLPESQLAVLFEDVMTFKPARRLANKIVKARSEKKIKTVGDFLEIVGEGRKPMMALRMAVNSEVENLKAALPQALSLLKTGGRLVVISFHSGEDRIVKEFFGRFGRPARPVIASQAEVIKNPSARSAKMRVLIKI</sequence>
<dbReference type="Gene3D" id="1.10.150.170">
    <property type="entry name" value="Putative methyltransferase TM0872, insert domain"/>
    <property type="match status" value="1"/>
</dbReference>
<evidence type="ECO:0000256" key="4">
    <source>
        <dbReference type="ARBA" id="ARBA00022679"/>
    </source>
</evidence>
<keyword evidence="5 6" id="KW-0949">S-adenosyl-L-methionine</keyword>
<feature type="binding site" evidence="6">
    <location>
        <position position="96"/>
    </location>
    <ligand>
        <name>S-adenosyl-L-methionine</name>
        <dbReference type="ChEBI" id="CHEBI:59789"/>
    </ligand>
</feature>
<dbReference type="InterPro" id="IPR029063">
    <property type="entry name" value="SAM-dependent_MTases_sf"/>
</dbReference>
<dbReference type="PANTHER" id="PTHR11265:SF0">
    <property type="entry name" value="12S RRNA N4-METHYLCYTIDINE METHYLTRANSFERASE"/>
    <property type="match status" value="1"/>
</dbReference>
<organism evidence="7 8">
    <name type="scientific">Candidatus Woesebacteria bacterium RIFCSPLOWO2_01_FULL_44_14</name>
    <dbReference type="NCBI Taxonomy" id="1802525"/>
    <lineage>
        <taxon>Bacteria</taxon>
        <taxon>Candidatus Woeseibacteriota</taxon>
    </lineage>
</organism>
<dbReference type="AlphaFoldDB" id="A0A1F8C374"/>
<feature type="binding site" evidence="6">
    <location>
        <position position="75"/>
    </location>
    <ligand>
        <name>S-adenosyl-L-methionine</name>
        <dbReference type="ChEBI" id="CHEBI:59789"/>
    </ligand>
</feature>
<dbReference type="Gene3D" id="3.40.50.150">
    <property type="entry name" value="Vaccinia Virus protein VP39"/>
    <property type="match status" value="1"/>
</dbReference>
<evidence type="ECO:0000256" key="5">
    <source>
        <dbReference type="ARBA" id="ARBA00022691"/>
    </source>
</evidence>
<evidence type="ECO:0000256" key="6">
    <source>
        <dbReference type="HAMAP-Rule" id="MF_01007"/>
    </source>
</evidence>
<dbReference type="GO" id="GO:0070475">
    <property type="term" value="P:rRNA base methylation"/>
    <property type="evidence" value="ECO:0007669"/>
    <property type="project" value="UniProtKB-UniRule"/>
</dbReference>
<proteinExistence type="inferred from homology"/>
<dbReference type="PANTHER" id="PTHR11265">
    <property type="entry name" value="S-ADENOSYL-METHYLTRANSFERASE MRAW"/>
    <property type="match status" value="1"/>
</dbReference>
<evidence type="ECO:0000256" key="3">
    <source>
        <dbReference type="ARBA" id="ARBA00022603"/>
    </source>
</evidence>
<evidence type="ECO:0000256" key="1">
    <source>
        <dbReference type="ARBA" id="ARBA00010396"/>
    </source>
</evidence>
<evidence type="ECO:0000313" key="7">
    <source>
        <dbReference type="EMBL" id="OGM70743.1"/>
    </source>
</evidence>
<comment type="caution">
    <text evidence="7">The sequence shown here is derived from an EMBL/GenBank/DDBJ whole genome shotgun (WGS) entry which is preliminary data.</text>
</comment>
<comment type="similarity">
    <text evidence="1 6">Belongs to the methyltransferase superfamily. RsmH family.</text>
</comment>
<dbReference type="InterPro" id="IPR002903">
    <property type="entry name" value="RsmH"/>
</dbReference>
<accession>A0A1F8C374</accession>
<keyword evidence="4 6" id="KW-0808">Transferase</keyword>
<dbReference type="Proteomes" id="UP000178429">
    <property type="component" value="Unassembled WGS sequence"/>
</dbReference>
<comment type="subcellular location">
    <subcellularLocation>
        <location evidence="6">Cytoplasm</location>
    </subcellularLocation>
</comment>
<comment type="catalytic activity">
    <reaction evidence="6">
        <text>cytidine(1402) in 16S rRNA + S-adenosyl-L-methionine = N(4)-methylcytidine(1402) in 16S rRNA + S-adenosyl-L-homocysteine + H(+)</text>
        <dbReference type="Rhea" id="RHEA:42928"/>
        <dbReference type="Rhea" id="RHEA-COMP:10286"/>
        <dbReference type="Rhea" id="RHEA-COMP:10287"/>
        <dbReference type="ChEBI" id="CHEBI:15378"/>
        <dbReference type="ChEBI" id="CHEBI:57856"/>
        <dbReference type="ChEBI" id="CHEBI:59789"/>
        <dbReference type="ChEBI" id="CHEBI:74506"/>
        <dbReference type="ChEBI" id="CHEBI:82748"/>
        <dbReference type="EC" id="2.1.1.199"/>
    </reaction>
</comment>
<evidence type="ECO:0000313" key="8">
    <source>
        <dbReference type="Proteomes" id="UP000178429"/>
    </source>
</evidence>
<evidence type="ECO:0000256" key="2">
    <source>
        <dbReference type="ARBA" id="ARBA00022552"/>
    </source>
</evidence>
<dbReference type="InterPro" id="IPR023397">
    <property type="entry name" value="SAM-dep_MeTrfase_MraW_recog"/>
</dbReference>
<dbReference type="HAMAP" id="MF_01007">
    <property type="entry name" value="16SrRNA_methyltr_H"/>
    <property type="match status" value="1"/>
</dbReference>
<dbReference type="STRING" id="1802525.A2975_02530"/>
<keyword evidence="6" id="KW-0963">Cytoplasm</keyword>
<dbReference type="EMBL" id="MGHL01000002">
    <property type="protein sequence ID" value="OGM70743.1"/>
    <property type="molecule type" value="Genomic_DNA"/>
</dbReference>
<dbReference type="GO" id="GO:0071424">
    <property type="term" value="F:rRNA (cytosine-N4-)-methyltransferase activity"/>
    <property type="evidence" value="ECO:0007669"/>
    <property type="project" value="UniProtKB-UniRule"/>
</dbReference>
<reference evidence="7 8" key="1">
    <citation type="journal article" date="2016" name="Nat. Commun.">
        <title>Thousands of microbial genomes shed light on interconnected biogeochemical processes in an aquifer system.</title>
        <authorList>
            <person name="Anantharaman K."/>
            <person name="Brown C.T."/>
            <person name="Hug L.A."/>
            <person name="Sharon I."/>
            <person name="Castelle C.J."/>
            <person name="Probst A.J."/>
            <person name="Thomas B.C."/>
            <person name="Singh A."/>
            <person name="Wilkins M.J."/>
            <person name="Karaoz U."/>
            <person name="Brodie E.L."/>
            <person name="Williams K.H."/>
            <person name="Hubbard S.S."/>
            <person name="Banfield J.F."/>
        </authorList>
    </citation>
    <scope>NUCLEOTIDE SEQUENCE [LARGE SCALE GENOMIC DNA]</scope>
</reference>
<gene>
    <name evidence="6" type="primary">rsmH</name>
    <name evidence="7" type="ORF">A2975_02530</name>
</gene>
<dbReference type="PIRSF" id="PIRSF004486">
    <property type="entry name" value="MraW"/>
    <property type="match status" value="1"/>
</dbReference>
<feature type="binding site" evidence="6">
    <location>
        <begin position="32"/>
        <end position="34"/>
    </location>
    <ligand>
        <name>S-adenosyl-L-methionine</name>
        <dbReference type="ChEBI" id="CHEBI:59789"/>
    </ligand>
</feature>
<protein>
    <recommendedName>
        <fullName evidence="6">Ribosomal RNA small subunit methyltransferase H</fullName>
        <ecNumber evidence="6">2.1.1.199</ecNumber>
    </recommendedName>
    <alternativeName>
        <fullName evidence="6">16S rRNA m(4)C1402 methyltransferase</fullName>
    </alternativeName>
    <alternativeName>
        <fullName evidence="6">rRNA (cytosine-N(4)-)-methyltransferase RsmH</fullName>
    </alternativeName>
</protein>
<dbReference type="EC" id="2.1.1.199" evidence="6"/>
<feature type="binding site" evidence="6">
    <location>
        <position position="49"/>
    </location>
    <ligand>
        <name>S-adenosyl-L-methionine</name>
        <dbReference type="ChEBI" id="CHEBI:59789"/>
    </ligand>
</feature>
<dbReference type="GO" id="GO:0005737">
    <property type="term" value="C:cytoplasm"/>
    <property type="evidence" value="ECO:0007669"/>
    <property type="project" value="UniProtKB-SubCell"/>
</dbReference>
<dbReference type="SUPFAM" id="SSF53335">
    <property type="entry name" value="S-adenosyl-L-methionine-dependent methyltransferases"/>
    <property type="match status" value="1"/>
</dbReference>
<keyword evidence="3 6" id="KW-0489">Methyltransferase</keyword>
<comment type="function">
    <text evidence="6">Specifically methylates the N4 position of cytidine in position 1402 (C1402) of 16S rRNA.</text>
</comment>